<proteinExistence type="inferred from homology"/>
<evidence type="ECO:0000256" key="4">
    <source>
        <dbReference type="ARBA" id="ARBA00022840"/>
    </source>
</evidence>
<evidence type="ECO:0000256" key="8">
    <source>
        <dbReference type="ARBA" id="ARBA00048248"/>
    </source>
</evidence>
<comment type="catalytic activity">
    <reaction evidence="8">
        <text>tRNA(Tyr) + L-tyrosine + ATP = L-tyrosyl-tRNA(Tyr) + AMP + diphosphate + H(+)</text>
        <dbReference type="Rhea" id="RHEA:10220"/>
        <dbReference type="Rhea" id="RHEA-COMP:9706"/>
        <dbReference type="Rhea" id="RHEA-COMP:9707"/>
        <dbReference type="ChEBI" id="CHEBI:15378"/>
        <dbReference type="ChEBI" id="CHEBI:30616"/>
        <dbReference type="ChEBI" id="CHEBI:33019"/>
        <dbReference type="ChEBI" id="CHEBI:58315"/>
        <dbReference type="ChEBI" id="CHEBI:78442"/>
        <dbReference type="ChEBI" id="CHEBI:78536"/>
        <dbReference type="ChEBI" id="CHEBI:456215"/>
        <dbReference type="EC" id="6.1.1.1"/>
    </reaction>
</comment>
<evidence type="ECO:0000256" key="1">
    <source>
        <dbReference type="ARBA" id="ARBA00013160"/>
    </source>
</evidence>
<dbReference type="GO" id="GO:0006437">
    <property type="term" value="P:tyrosyl-tRNA aminoacylation"/>
    <property type="evidence" value="ECO:0007669"/>
    <property type="project" value="TreeGrafter"/>
</dbReference>
<accession>A0A075HJC8</accession>
<name>A0A075HJC8_9ARCH</name>
<evidence type="ECO:0000256" key="6">
    <source>
        <dbReference type="ARBA" id="ARBA00023146"/>
    </source>
</evidence>
<dbReference type="AlphaFoldDB" id="A0A075HJC8"/>
<reference evidence="10" key="1">
    <citation type="journal article" date="2014" name="Genome Biol. Evol.">
        <title>Pangenome evidence for extensive interdomain horizontal transfer affecting lineage core and shell genes in uncultured planktonic thaumarchaeota and euryarchaeota.</title>
        <authorList>
            <person name="Deschamps P."/>
            <person name="Zivanovic Y."/>
            <person name="Moreira D."/>
            <person name="Rodriguez-Valera F."/>
            <person name="Lopez-Garcia P."/>
        </authorList>
    </citation>
    <scope>NUCLEOTIDE SEQUENCE</scope>
</reference>
<dbReference type="GO" id="GO:0005524">
    <property type="term" value="F:ATP binding"/>
    <property type="evidence" value="ECO:0007669"/>
    <property type="project" value="UniProtKB-KW"/>
</dbReference>
<keyword evidence="5 9" id="KW-0648">Protein biosynthesis</keyword>
<dbReference type="PIRSF" id="PIRSF006588">
    <property type="entry name" value="TyrRS_arch_euk"/>
    <property type="match status" value="1"/>
</dbReference>
<sequence length="263" mass="30469">MIRLAAKYYEEAFRLFCPGVKIVQGSELYRNNDEYWRNIIRFSKNITLARTVRCLTIMGRTTKESLDFSQYLYPSMQAVDIKALDLDLVHAGMDQRKVHMLAREVFPKLGWQPPVAIHHHLLPGLGRPEALGLDEDKGLDLRVSSKMSKSNPKNCIFIHDDAESIRNKIKGAWCPEGIIEGNPILEYARHLIFHDEHEFNIERPDKFGGDVTFTNYEEMQESYMKHEIHPADLKEAVARSITPILDPLRKHFIKRQDLLAPFQ</sequence>
<evidence type="ECO:0000313" key="10">
    <source>
        <dbReference type="EMBL" id="AIF16461.1"/>
    </source>
</evidence>
<evidence type="ECO:0000256" key="3">
    <source>
        <dbReference type="ARBA" id="ARBA00022741"/>
    </source>
</evidence>
<dbReference type="EMBL" id="KF901056">
    <property type="protein sequence ID" value="AIF16461.1"/>
    <property type="molecule type" value="Genomic_DNA"/>
</dbReference>
<organism evidence="10">
    <name type="scientific">uncultured marine thaumarchaeote KM3_74_C10</name>
    <dbReference type="NCBI Taxonomy" id="1456270"/>
    <lineage>
        <taxon>Archaea</taxon>
        <taxon>Nitrososphaerota</taxon>
        <taxon>environmental samples</taxon>
    </lineage>
</organism>
<dbReference type="InterPro" id="IPR050489">
    <property type="entry name" value="Tyr-tRNA_synthase"/>
</dbReference>
<evidence type="ECO:0000256" key="9">
    <source>
        <dbReference type="RuleBase" id="RU363036"/>
    </source>
</evidence>
<dbReference type="NCBIfam" id="NF006330">
    <property type="entry name" value="PRK08560.1"/>
    <property type="match status" value="1"/>
</dbReference>
<dbReference type="GO" id="GO:0005737">
    <property type="term" value="C:cytoplasm"/>
    <property type="evidence" value="ECO:0007669"/>
    <property type="project" value="TreeGrafter"/>
</dbReference>
<dbReference type="InterPro" id="IPR014729">
    <property type="entry name" value="Rossmann-like_a/b/a_fold"/>
</dbReference>
<dbReference type="Gene3D" id="1.10.240.10">
    <property type="entry name" value="Tyrosyl-Transfer RNA Synthetase"/>
    <property type="match status" value="1"/>
</dbReference>
<dbReference type="PANTHER" id="PTHR46264:SF4">
    <property type="entry name" value="TYROSINE--TRNA LIGASE, CYTOPLASMIC"/>
    <property type="match status" value="1"/>
</dbReference>
<dbReference type="Gene3D" id="3.40.50.620">
    <property type="entry name" value="HUPs"/>
    <property type="match status" value="1"/>
</dbReference>
<evidence type="ECO:0000256" key="2">
    <source>
        <dbReference type="ARBA" id="ARBA00022598"/>
    </source>
</evidence>
<keyword evidence="6 9" id="KW-0030">Aminoacyl-tRNA synthetase</keyword>
<dbReference type="EC" id="6.1.1.1" evidence="1"/>
<dbReference type="InterPro" id="IPR023617">
    <property type="entry name" value="Tyr-tRNA-ligase_arc/euk-type"/>
</dbReference>
<dbReference type="Pfam" id="PF00579">
    <property type="entry name" value="tRNA-synt_1b"/>
    <property type="match status" value="1"/>
</dbReference>
<comment type="similarity">
    <text evidence="9">Belongs to the class-I aminoacyl-tRNA synthetase family.</text>
</comment>
<keyword evidence="2 9" id="KW-0436">Ligase</keyword>
<dbReference type="SUPFAM" id="SSF52374">
    <property type="entry name" value="Nucleotidylyl transferase"/>
    <property type="match status" value="1"/>
</dbReference>
<dbReference type="GO" id="GO:0004831">
    <property type="term" value="F:tyrosine-tRNA ligase activity"/>
    <property type="evidence" value="ECO:0007669"/>
    <property type="project" value="UniProtKB-EC"/>
</dbReference>
<dbReference type="PANTHER" id="PTHR46264">
    <property type="entry name" value="TYROSINE-TRNA LIGASE"/>
    <property type="match status" value="1"/>
</dbReference>
<dbReference type="InterPro" id="IPR002305">
    <property type="entry name" value="aa-tRNA-synth_Ic"/>
</dbReference>
<protein>
    <recommendedName>
        <fullName evidence="1">tyrosine--tRNA ligase</fullName>
        <ecNumber evidence="1">6.1.1.1</ecNumber>
    </recommendedName>
    <alternativeName>
        <fullName evidence="7">Tyrosyl-tRNA synthetase</fullName>
    </alternativeName>
</protein>
<evidence type="ECO:0000256" key="5">
    <source>
        <dbReference type="ARBA" id="ARBA00022917"/>
    </source>
</evidence>
<gene>
    <name evidence="10" type="primary">YARS</name>
    <name evidence="10" type="synonym">tyrS</name>
</gene>
<keyword evidence="4 9" id="KW-0067">ATP-binding</keyword>
<keyword evidence="3 9" id="KW-0547">Nucleotide-binding</keyword>
<evidence type="ECO:0000256" key="7">
    <source>
        <dbReference type="ARBA" id="ARBA00033323"/>
    </source>
</evidence>